<comment type="caution">
    <text evidence="2">The sequence shown here is derived from an EMBL/GenBank/DDBJ whole genome shotgun (WGS) entry which is preliminary data.</text>
</comment>
<gene>
    <name evidence="2" type="ORF">HY220_03325</name>
</gene>
<evidence type="ECO:0000259" key="1">
    <source>
        <dbReference type="Pfam" id="PF18929"/>
    </source>
</evidence>
<dbReference type="Proteomes" id="UP000808388">
    <property type="component" value="Unassembled WGS sequence"/>
</dbReference>
<sequence>MNIGDITTLVKNHQKKWVALEDDDVIAVGNSVKEVKEIADKKSRDYSLFLVPEENVGLAPLS</sequence>
<accession>A0A9D6QS75</accession>
<proteinExistence type="predicted"/>
<organism evidence="2 3">
    <name type="scientific">Candidatus Sungiibacteriota bacterium</name>
    <dbReference type="NCBI Taxonomy" id="2750080"/>
    <lineage>
        <taxon>Bacteria</taxon>
        <taxon>Candidatus Sungiibacteriota</taxon>
    </lineage>
</organism>
<dbReference type="Pfam" id="PF18929">
    <property type="entry name" value="DUF5678"/>
    <property type="match status" value="1"/>
</dbReference>
<evidence type="ECO:0000313" key="2">
    <source>
        <dbReference type="EMBL" id="MBI3627744.1"/>
    </source>
</evidence>
<name>A0A9D6QS75_9BACT</name>
<protein>
    <recommendedName>
        <fullName evidence="1">DUF5678 domain-containing protein</fullName>
    </recommendedName>
</protein>
<dbReference type="EMBL" id="JACQCQ010000012">
    <property type="protein sequence ID" value="MBI3627744.1"/>
    <property type="molecule type" value="Genomic_DNA"/>
</dbReference>
<evidence type="ECO:0000313" key="3">
    <source>
        <dbReference type="Proteomes" id="UP000808388"/>
    </source>
</evidence>
<dbReference type="AlphaFoldDB" id="A0A9D6QS75"/>
<reference evidence="2" key="1">
    <citation type="submission" date="2020-07" db="EMBL/GenBank/DDBJ databases">
        <title>Huge and variable diversity of episymbiotic CPR bacteria and DPANN archaea in groundwater ecosystems.</title>
        <authorList>
            <person name="He C.Y."/>
            <person name="Keren R."/>
            <person name="Whittaker M."/>
            <person name="Farag I.F."/>
            <person name="Doudna J."/>
            <person name="Cate J.H.D."/>
            <person name="Banfield J.F."/>
        </authorList>
    </citation>
    <scope>NUCLEOTIDE SEQUENCE</scope>
    <source>
        <strain evidence="2">NC_groundwater_972_Pr1_S-0.2um_49_27</strain>
    </source>
</reference>
<dbReference type="InterPro" id="IPR043734">
    <property type="entry name" value="DUF5678"/>
</dbReference>
<feature type="domain" description="DUF5678" evidence="1">
    <location>
        <begin position="9"/>
        <end position="54"/>
    </location>
</feature>